<dbReference type="Proteomes" id="UP001058533">
    <property type="component" value="Chromosome"/>
</dbReference>
<dbReference type="EMBL" id="CP101740">
    <property type="protein sequence ID" value="UUL81426.1"/>
    <property type="molecule type" value="Genomic_DNA"/>
</dbReference>
<sequence>MRYRIDDHQGGTAMTTYPLSEAATVFGVKALNDATSEVLGRGTLEECLDIVLGLSSDRRQSVSIEMDDIELKFGPQEIGEILQFLREESSGLSSNEIVQIKNTDP</sequence>
<gene>
    <name evidence="1" type="ORF">NMP03_09385</name>
</gene>
<organism evidence="1 2">
    <name type="scientific">Sphingomonas qomolangmaensis</name>
    <dbReference type="NCBI Taxonomy" id="2918765"/>
    <lineage>
        <taxon>Bacteria</taxon>
        <taxon>Pseudomonadati</taxon>
        <taxon>Pseudomonadota</taxon>
        <taxon>Alphaproteobacteria</taxon>
        <taxon>Sphingomonadales</taxon>
        <taxon>Sphingomonadaceae</taxon>
        <taxon>Sphingomonas</taxon>
    </lineage>
</organism>
<accession>A0ABY5L5J2</accession>
<dbReference type="RefSeq" id="WP_256505102.1">
    <property type="nucleotide sequence ID" value="NZ_CP101740.1"/>
</dbReference>
<keyword evidence="2" id="KW-1185">Reference proteome</keyword>
<proteinExistence type="predicted"/>
<evidence type="ECO:0000313" key="1">
    <source>
        <dbReference type="EMBL" id="UUL81426.1"/>
    </source>
</evidence>
<evidence type="ECO:0000313" key="2">
    <source>
        <dbReference type="Proteomes" id="UP001058533"/>
    </source>
</evidence>
<protein>
    <recommendedName>
        <fullName evidence="3">Archease domain-containing protein</fullName>
    </recommendedName>
</protein>
<evidence type="ECO:0008006" key="3">
    <source>
        <dbReference type="Google" id="ProtNLM"/>
    </source>
</evidence>
<name>A0ABY5L5J2_9SPHN</name>
<reference evidence="1" key="1">
    <citation type="submission" date="2022-07" db="EMBL/GenBank/DDBJ databases">
        <title>Sphingomonas sp. nov., a novel bacterium isolated from the north slope of the Mount Everest.</title>
        <authorList>
            <person name="Cui X."/>
            <person name="Liu Y."/>
        </authorList>
    </citation>
    <scope>NUCLEOTIDE SEQUENCE</scope>
    <source>
        <strain evidence="1">S5-59</strain>
    </source>
</reference>